<dbReference type="EMBL" id="JAINUF010000016">
    <property type="protein sequence ID" value="KAJ8340301.1"/>
    <property type="molecule type" value="Genomic_DNA"/>
</dbReference>
<dbReference type="AlphaFoldDB" id="A0A9Q1EK23"/>
<name>A0A9Q1EK23_SYNKA</name>
<sequence>MPACSRAARGAARHLPLGLSPAWTSIARPRRPGDSRRHAAEPCRAVLPSPCPSITALTASRSAAAAGK</sequence>
<proteinExistence type="predicted"/>
<comment type="caution">
    <text evidence="1">The sequence shown here is derived from an EMBL/GenBank/DDBJ whole genome shotgun (WGS) entry which is preliminary data.</text>
</comment>
<accession>A0A9Q1EK23</accession>
<organism evidence="1 2">
    <name type="scientific">Synaphobranchus kaupii</name>
    <name type="common">Kaup's arrowtooth eel</name>
    <dbReference type="NCBI Taxonomy" id="118154"/>
    <lineage>
        <taxon>Eukaryota</taxon>
        <taxon>Metazoa</taxon>
        <taxon>Chordata</taxon>
        <taxon>Craniata</taxon>
        <taxon>Vertebrata</taxon>
        <taxon>Euteleostomi</taxon>
        <taxon>Actinopterygii</taxon>
        <taxon>Neopterygii</taxon>
        <taxon>Teleostei</taxon>
        <taxon>Anguilliformes</taxon>
        <taxon>Synaphobranchidae</taxon>
        <taxon>Synaphobranchus</taxon>
    </lineage>
</organism>
<keyword evidence="2" id="KW-1185">Reference proteome</keyword>
<gene>
    <name evidence="1" type="ORF">SKAU_G00349340</name>
</gene>
<dbReference type="Proteomes" id="UP001152622">
    <property type="component" value="Chromosome 16"/>
</dbReference>
<evidence type="ECO:0000313" key="1">
    <source>
        <dbReference type="EMBL" id="KAJ8340301.1"/>
    </source>
</evidence>
<reference evidence="1" key="1">
    <citation type="journal article" date="2023" name="Science">
        <title>Genome structures resolve the early diversification of teleost fishes.</title>
        <authorList>
            <person name="Parey E."/>
            <person name="Louis A."/>
            <person name="Montfort J."/>
            <person name="Bouchez O."/>
            <person name="Roques C."/>
            <person name="Iampietro C."/>
            <person name="Lluch J."/>
            <person name="Castinel A."/>
            <person name="Donnadieu C."/>
            <person name="Desvignes T."/>
            <person name="Floi Bucao C."/>
            <person name="Jouanno E."/>
            <person name="Wen M."/>
            <person name="Mejri S."/>
            <person name="Dirks R."/>
            <person name="Jansen H."/>
            <person name="Henkel C."/>
            <person name="Chen W.J."/>
            <person name="Zahm M."/>
            <person name="Cabau C."/>
            <person name="Klopp C."/>
            <person name="Thompson A.W."/>
            <person name="Robinson-Rechavi M."/>
            <person name="Braasch I."/>
            <person name="Lecointre G."/>
            <person name="Bobe J."/>
            <person name="Postlethwait J.H."/>
            <person name="Berthelot C."/>
            <person name="Roest Crollius H."/>
            <person name="Guiguen Y."/>
        </authorList>
    </citation>
    <scope>NUCLEOTIDE SEQUENCE</scope>
    <source>
        <strain evidence="1">WJC10195</strain>
    </source>
</reference>
<evidence type="ECO:0000313" key="2">
    <source>
        <dbReference type="Proteomes" id="UP001152622"/>
    </source>
</evidence>
<protein>
    <submittedName>
        <fullName evidence="1">Uncharacterized protein</fullName>
    </submittedName>
</protein>